<keyword evidence="15" id="KW-1185">Reference proteome</keyword>
<dbReference type="Gramene" id="Pp3c19_18700V3.1">
    <property type="protein sequence ID" value="Pp3c19_18700V3.1"/>
    <property type="gene ID" value="Pp3c19_18700"/>
</dbReference>
<evidence type="ECO:0000256" key="3">
    <source>
        <dbReference type="ARBA" id="ARBA00022448"/>
    </source>
</evidence>
<feature type="transmembrane region" description="Helical" evidence="11">
    <location>
        <begin position="1224"/>
        <end position="1242"/>
    </location>
</feature>
<dbReference type="GO" id="GO:0140359">
    <property type="term" value="F:ABC-type transporter activity"/>
    <property type="evidence" value="ECO:0007669"/>
    <property type="project" value="InterPro"/>
</dbReference>
<keyword evidence="4 11" id="KW-0812">Transmembrane</keyword>
<dbReference type="EMBL" id="ABEU02000019">
    <property type="protein sequence ID" value="PNR34487.1"/>
    <property type="molecule type" value="Genomic_DNA"/>
</dbReference>
<dbReference type="SMART" id="SM00382">
    <property type="entry name" value="AAA"/>
    <property type="match status" value="2"/>
</dbReference>
<dbReference type="InterPro" id="IPR013525">
    <property type="entry name" value="ABC2_TM"/>
</dbReference>
<feature type="transmembrane region" description="Helical" evidence="11">
    <location>
        <begin position="539"/>
        <end position="561"/>
    </location>
</feature>
<comment type="similarity">
    <text evidence="2">Belongs to the ABC transporter superfamily. ABCG family. PDR (TC 3.A.1.205) subfamily.</text>
</comment>
<dbReference type="SUPFAM" id="SSF52540">
    <property type="entry name" value="P-loop containing nucleoside triphosphate hydrolases"/>
    <property type="match status" value="2"/>
</dbReference>
<dbReference type="FunFam" id="3.40.50.300:FF:000059">
    <property type="entry name" value="ABC transporter G family member 40"/>
    <property type="match status" value="1"/>
</dbReference>
<evidence type="ECO:0000256" key="8">
    <source>
        <dbReference type="ARBA" id="ARBA00022989"/>
    </source>
</evidence>
<feature type="domain" description="ABC transporter" evidence="12">
    <location>
        <begin position="878"/>
        <end position="1130"/>
    </location>
</feature>
<dbReference type="InterPro" id="IPR003593">
    <property type="entry name" value="AAA+_ATPase"/>
</dbReference>
<dbReference type="Pfam" id="PF00005">
    <property type="entry name" value="ABC_tran"/>
    <property type="match status" value="2"/>
</dbReference>
<dbReference type="GO" id="GO:0016020">
    <property type="term" value="C:membrane"/>
    <property type="evidence" value="ECO:0007669"/>
    <property type="project" value="UniProtKB-SubCell"/>
</dbReference>
<keyword evidence="5" id="KW-0677">Repeat</keyword>
<dbReference type="GeneID" id="112295709"/>
<reference evidence="14" key="3">
    <citation type="submission" date="2020-12" db="UniProtKB">
        <authorList>
            <consortium name="EnsemblPlants"/>
        </authorList>
    </citation>
    <scope>IDENTIFICATION</scope>
</reference>
<keyword evidence="8 11" id="KW-1133">Transmembrane helix</keyword>
<feature type="transmembrane region" description="Helical" evidence="11">
    <location>
        <begin position="1254"/>
        <end position="1274"/>
    </location>
</feature>
<feature type="transmembrane region" description="Helical" evidence="11">
    <location>
        <begin position="573"/>
        <end position="599"/>
    </location>
</feature>
<accession>A0A2K1IYY4</accession>
<dbReference type="EnsemblPlants" id="Pp3c19_18700V3.1">
    <property type="protein sequence ID" value="Pp3c19_18700V3.1"/>
    <property type="gene ID" value="Pp3c19_18700"/>
</dbReference>
<feature type="transmembrane region" description="Helical" evidence="11">
    <location>
        <begin position="766"/>
        <end position="790"/>
    </location>
</feature>
<dbReference type="Pfam" id="PF08370">
    <property type="entry name" value="PDR_assoc"/>
    <property type="match status" value="1"/>
</dbReference>
<reference evidence="13 15" key="1">
    <citation type="journal article" date="2008" name="Science">
        <title>The Physcomitrella genome reveals evolutionary insights into the conquest of land by plants.</title>
        <authorList>
            <person name="Rensing S."/>
            <person name="Lang D."/>
            <person name="Zimmer A."/>
            <person name="Terry A."/>
            <person name="Salamov A."/>
            <person name="Shapiro H."/>
            <person name="Nishiyama T."/>
            <person name="Perroud P.-F."/>
            <person name="Lindquist E."/>
            <person name="Kamisugi Y."/>
            <person name="Tanahashi T."/>
            <person name="Sakakibara K."/>
            <person name="Fujita T."/>
            <person name="Oishi K."/>
            <person name="Shin-I T."/>
            <person name="Kuroki Y."/>
            <person name="Toyoda A."/>
            <person name="Suzuki Y."/>
            <person name="Hashimoto A."/>
            <person name="Yamaguchi K."/>
            <person name="Sugano A."/>
            <person name="Kohara Y."/>
            <person name="Fujiyama A."/>
            <person name="Anterola A."/>
            <person name="Aoki S."/>
            <person name="Ashton N."/>
            <person name="Barbazuk W.B."/>
            <person name="Barker E."/>
            <person name="Bennetzen J."/>
            <person name="Bezanilla M."/>
            <person name="Blankenship R."/>
            <person name="Cho S.H."/>
            <person name="Dutcher S."/>
            <person name="Estelle M."/>
            <person name="Fawcett J.A."/>
            <person name="Gundlach H."/>
            <person name="Hanada K."/>
            <person name="Heyl A."/>
            <person name="Hicks K.A."/>
            <person name="Hugh J."/>
            <person name="Lohr M."/>
            <person name="Mayer K."/>
            <person name="Melkozernov A."/>
            <person name="Murata T."/>
            <person name="Nelson D."/>
            <person name="Pils B."/>
            <person name="Prigge M."/>
            <person name="Reiss B."/>
            <person name="Renner T."/>
            <person name="Rombauts S."/>
            <person name="Rushton P."/>
            <person name="Sanderfoot A."/>
            <person name="Schween G."/>
            <person name="Shiu S.-H."/>
            <person name="Stueber K."/>
            <person name="Theodoulou F.L."/>
            <person name="Tu H."/>
            <person name="Van de Peer Y."/>
            <person name="Verrier P.J."/>
            <person name="Waters E."/>
            <person name="Wood A."/>
            <person name="Yang L."/>
            <person name="Cove D."/>
            <person name="Cuming A."/>
            <person name="Hasebe M."/>
            <person name="Lucas S."/>
            <person name="Mishler D.B."/>
            <person name="Reski R."/>
            <person name="Grigoriev I."/>
            <person name="Quatrano R.S."/>
            <person name="Boore J.L."/>
        </authorList>
    </citation>
    <scope>NUCLEOTIDE SEQUENCE [LARGE SCALE GENOMIC DNA]</scope>
    <source>
        <strain evidence="14 15">cv. Gransden 2004</strain>
    </source>
</reference>
<dbReference type="OrthoDB" id="66620at2759"/>
<sequence>MASEKGDAGFDNSGRRGPSLVGSMSGNMRGKWGILGMMDNALERASASRREDALDDEEALKWAAVERLPTYDRVRTSIFRDPATGKTKQVDVRELTPLETNELLQKLIAETQDENNLLLLKLRKRLDKVEIDLPKIEVRYENLSIEADCYVGHRALPSMWNTTRNFVETILDKLHISVAKKTKLSILDNVSGVVKPGRMTLLLGPPGSGKTTLLLALAGRLAKDLRVTGKVTLNGNTHDKFVPQRTAAYISQRDLHVGEMTVRETLEFSAKCQGVGTRYELLEEVTRREKAAGIYPEADVDTFMKMTAVSGQQQSVGTDYTLKILGLDVCADIMVGNEMRRGISGGQKKRVTTGEMIVGPCTALFMDDISTGLDSSTTFSIVRTLGQFTRLMDATVVVSLLQPAPETFNLFDDIILLSEGQCVYHGPREHVMSFFESCGFKCPERKGIADFLQEVTSMKDQEQYWADSQRPYRYIPVGEFSEKFKKFHIGAAMLQELSVAFPKERSHQAALAREKYAMSITELFKTNFAKEVLLYKRNAVVSVFKILQVTIAAFISMTVFFRTRLEHKTVEDATVYLGAAFYAIMSVMFGGFGELAMTIERLPVIIKQRDLLFFPAWSYALSAFLLSIPASILESLVWVGATYYVTGYAPEVTRFLKQIFLLFMVEQVAGGMFRFFAGLCRTMILAQTVGNGCILIFFMCGGFLLPRPEIPGWWIWAYWISPMTYSYQAISVNEGFGDRWQQPVPGGNTTVGVTALLARGQYPYEYWYWIGVGALVVLTILYNIGFTLALTFMPAVGTPQAILSEEDLAIKEAAKKGETLDATAMFRTHHNLSRRASAKNLQGTSPKREVTKSKSGGRRMIVPKEARGMVLPFEPLSISFDDISYYIDMPAEMKHEGVTESKLKLLNNITGSFRPGVLTALVGVSGAGKTTLMDVLAGRKTGGYIEGEIRIAGYPKVQETFARIAGYCEQNDIHSPQLNVLESLLYSAWLRLSPDITDEDKKKFVDQVMDLVELNPIENALVGLPGISGLSTEQRKRLTIAVELVANPSIIFMDEPTSGLDARAAAIVMRTVRNTVDTGRTVVCTIHQPSIDIFEAFDELLLLKRGGEVIYNGPLGHNSDKLIEYFQAIPGVPKIEDGSNPATWMLEVTNSSVEKKVGVDFVDIYLKSDLYRSNKKLVEDLKTPLPGSQDLYFPTQFPQSYPKQLQTILWKMNITYWRSPDYNLVRFIFTLFMALIFGTLFYQVGMKRTNSTDLFIVLGALYGTCIFLCFTNCGAVQPVVSIERTVFYREKAAGLYAAMPYAIGQVLVEIPYVLLQVILYAAITYSLIGFDWTAAKFFWFLYILFFGVLAFTYYGMMMVALTPNATLAIICASFFYALFNLFSGFLIVKTKIPPWWIWYYWMCPISWVFSGLVNSQFGDVTTSLTITGTDGQTQIVKDYIKDYFGFDESFLKYNAIGVVAWTCFFAFIFVLAIMRLNFQKR</sequence>
<dbReference type="CDD" id="cd03232">
    <property type="entry name" value="ABCG_PDR_domain2"/>
    <property type="match status" value="1"/>
</dbReference>
<feature type="transmembrane region" description="Helical" evidence="11">
    <location>
        <begin position="1337"/>
        <end position="1361"/>
    </location>
</feature>
<feature type="transmembrane region" description="Helical" evidence="11">
    <location>
        <begin position="684"/>
        <end position="705"/>
    </location>
</feature>
<evidence type="ECO:0000259" key="12">
    <source>
        <dbReference type="PROSITE" id="PS50893"/>
    </source>
</evidence>
<dbReference type="FunFam" id="3.40.50.300:FF:000179">
    <property type="entry name" value="ABC transporter G family member 34"/>
    <property type="match status" value="1"/>
</dbReference>
<evidence type="ECO:0000313" key="13">
    <source>
        <dbReference type="EMBL" id="PNR34487.1"/>
    </source>
</evidence>
<keyword evidence="7" id="KW-0067">ATP-binding</keyword>
<feature type="transmembrane region" description="Helical" evidence="11">
    <location>
        <begin position="1453"/>
        <end position="1474"/>
    </location>
</feature>
<feature type="transmembrane region" description="Helical" evidence="11">
    <location>
        <begin position="1367"/>
        <end position="1388"/>
    </location>
</feature>
<dbReference type="InterPro" id="IPR034003">
    <property type="entry name" value="ABCG_PDR_2"/>
</dbReference>
<dbReference type="PROSITE" id="PS50893">
    <property type="entry name" value="ABC_TRANSPORTER_2"/>
    <property type="match status" value="2"/>
</dbReference>
<keyword evidence="3" id="KW-0813">Transport</keyword>
<evidence type="ECO:0000313" key="15">
    <source>
        <dbReference type="Proteomes" id="UP000006727"/>
    </source>
</evidence>
<dbReference type="InterPro" id="IPR043926">
    <property type="entry name" value="ABCG_dom"/>
</dbReference>
<dbReference type="PANTHER" id="PTHR48040">
    <property type="entry name" value="PLEIOTROPIC DRUG RESISTANCE PROTEIN 1-LIKE ISOFORM X1"/>
    <property type="match status" value="1"/>
</dbReference>
<feature type="region of interest" description="Disordered" evidence="10">
    <location>
        <begin position="1"/>
        <end position="24"/>
    </location>
</feature>
<organism evidence="13">
    <name type="scientific">Physcomitrium patens</name>
    <name type="common">Spreading-leaved earth moss</name>
    <name type="synonym">Physcomitrella patens</name>
    <dbReference type="NCBI Taxonomy" id="3218"/>
    <lineage>
        <taxon>Eukaryota</taxon>
        <taxon>Viridiplantae</taxon>
        <taxon>Streptophyta</taxon>
        <taxon>Embryophyta</taxon>
        <taxon>Bryophyta</taxon>
        <taxon>Bryophytina</taxon>
        <taxon>Bryopsida</taxon>
        <taxon>Funariidae</taxon>
        <taxon>Funariales</taxon>
        <taxon>Funariaceae</taxon>
        <taxon>Physcomitrium</taxon>
    </lineage>
</organism>
<evidence type="ECO:0000256" key="4">
    <source>
        <dbReference type="ARBA" id="ARBA00022692"/>
    </source>
</evidence>
<dbReference type="RefSeq" id="XP_024403336.1">
    <property type="nucleotide sequence ID" value="XM_024547568.2"/>
</dbReference>
<dbReference type="InterPro" id="IPR013581">
    <property type="entry name" value="PDR_assoc"/>
</dbReference>
<evidence type="ECO:0000256" key="6">
    <source>
        <dbReference type="ARBA" id="ARBA00022741"/>
    </source>
</evidence>
<evidence type="ECO:0000256" key="11">
    <source>
        <dbReference type="SAM" id="Phobius"/>
    </source>
</evidence>
<evidence type="ECO:0000256" key="1">
    <source>
        <dbReference type="ARBA" id="ARBA00004141"/>
    </source>
</evidence>
<dbReference type="Pfam" id="PF01061">
    <property type="entry name" value="ABC2_membrane"/>
    <property type="match status" value="2"/>
</dbReference>
<feature type="transmembrane region" description="Helical" evidence="11">
    <location>
        <begin position="659"/>
        <end position="677"/>
    </location>
</feature>
<keyword evidence="6" id="KW-0547">Nucleotide-binding</keyword>
<feature type="domain" description="ABC transporter" evidence="12">
    <location>
        <begin position="171"/>
        <end position="444"/>
    </location>
</feature>
<evidence type="ECO:0000256" key="5">
    <source>
        <dbReference type="ARBA" id="ARBA00022737"/>
    </source>
</evidence>
<feature type="transmembrane region" description="Helical" evidence="11">
    <location>
        <begin position="611"/>
        <end position="639"/>
    </location>
</feature>
<dbReference type="InterPro" id="IPR027417">
    <property type="entry name" value="P-loop_NTPase"/>
</dbReference>
<keyword evidence="9 11" id="KW-0472">Membrane</keyword>
<comment type="subcellular location">
    <subcellularLocation>
        <location evidence="1">Membrane</location>
        <topology evidence="1">Multi-pass membrane protein</topology>
    </subcellularLocation>
</comment>
<dbReference type="Gramene" id="Pp3c19_18700V3.2">
    <property type="protein sequence ID" value="Pp3c19_18700V3.2"/>
    <property type="gene ID" value="Pp3c19_18700"/>
</dbReference>
<protein>
    <recommendedName>
        <fullName evidence="12">ABC transporter domain-containing protein</fullName>
    </recommendedName>
</protein>
<dbReference type="GO" id="GO:0016887">
    <property type="term" value="F:ATP hydrolysis activity"/>
    <property type="evidence" value="ECO:0007669"/>
    <property type="project" value="InterPro"/>
</dbReference>
<dbReference type="GO" id="GO:0005524">
    <property type="term" value="F:ATP binding"/>
    <property type="evidence" value="ECO:0007669"/>
    <property type="project" value="UniProtKB-KW"/>
</dbReference>
<dbReference type="InterPro" id="IPR003439">
    <property type="entry name" value="ABC_transporter-like_ATP-bd"/>
</dbReference>
<evidence type="ECO:0000256" key="9">
    <source>
        <dbReference type="ARBA" id="ARBA00023136"/>
    </source>
</evidence>
<feature type="transmembrane region" description="Helical" evidence="11">
    <location>
        <begin position="1395"/>
        <end position="1413"/>
    </location>
</feature>
<dbReference type="Gene3D" id="3.40.50.300">
    <property type="entry name" value="P-loop containing nucleotide triphosphate hydrolases"/>
    <property type="match status" value="2"/>
</dbReference>
<feature type="region of interest" description="Disordered" evidence="10">
    <location>
        <begin position="836"/>
        <end position="856"/>
    </location>
</feature>
<proteinExistence type="inferred from homology"/>
<name>A0A2K1IYY4_PHYPA</name>
<reference evidence="13 15" key="2">
    <citation type="journal article" date="2018" name="Plant J.">
        <title>The Physcomitrella patens chromosome-scale assembly reveals moss genome structure and evolution.</title>
        <authorList>
            <person name="Lang D."/>
            <person name="Ullrich K.K."/>
            <person name="Murat F."/>
            <person name="Fuchs J."/>
            <person name="Jenkins J."/>
            <person name="Haas F.B."/>
            <person name="Piednoel M."/>
            <person name="Gundlach H."/>
            <person name="Van Bel M."/>
            <person name="Meyberg R."/>
            <person name="Vives C."/>
            <person name="Morata J."/>
            <person name="Symeonidi A."/>
            <person name="Hiss M."/>
            <person name="Muchero W."/>
            <person name="Kamisugi Y."/>
            <person name="Saleh O."/>
            <person name="Blanc G."/>
            <person name="Decker E.L."/>
            <person name="van Gessel N."/>
            <person name="Grimwood J."/>
            <person name="Hayes R.D."/>
            <person name="Graham S.W."/>
            <person name="Gunter L.E."/>
            <person name="McDaniel S.F."/>
            <person name="Hoernstein S.N.W."/>
            <person name="Larsson A."/>
            <person name="Li F.W."/>
            <person name="Perroud P.F."/>
            <person name="Phillips J."/>
            <person name="Ranjan P."/>
            <person name="Rokshar D.S."/>
            <person name="Rothfels C.J."/>
            <person name="Schneider L."/>
            <person name="Shu S."/>
            <person name="Stevenson D.W."/>
            <person name="Thummler F."/>
            <person name="Tillich M."/>
            <person name="Villarreal Aguilar J.C."/>
            <person name="Widiez T."/>
            <person name="Wong G.K."/>
            <person name="Wymore A."/>
            <person name="Zhang Y."/>
            <person name="Zimmer A.D."/>
            <person name="Quatrano R.S."/>
            <person name="Mayer K.F.X."/>
            <person name="Goodstein D."/>
            <person name="Casacuberta J.M."/>
            <person name="Vandepoele K."/>
            <person name="Reski R."/>
            <person name="Cuming A.C."/>
            <person name="Tuskan G.A."/>
            <person name="Maumus F."/>
            <person name="Salse J."/>
            <person name="Schmutz J."/>
            <person name="Rensing S.A."/>
        </authorList>
    </citation>
    <scope>NUCLEOTIDE SEQUENCE [LARGE SCALE GENOMIC DNA]</scope>
    <source>
        <strain evidence="14 15">cv. Gransden 2004</strain>
    </source>
</reference>
<dbReference type="PANTHER" id="PTHR48040:SF28">
    <property type="entry name" value="ABC TRANSPORTER G FAMILY MEMBER 39-LIKE"/>
    <property type="match status" value="1"/>
</dbReference>
<dbReference type="EnsemblPlants" id="Pp3c19_18700V3.2">
    <property type="protein sequence ID" value="Pp3c19_18700V3.2"/>
    <property type="gene ID" value="Pp3c19_18700"/>
</dbReference>
<dbReference type="Pfam" id="PF19055">
    <property type="entry name" value="ABC2_membrane_7"/>
    <property type="match status" value="1"/>
</dbReference>
<dbReference type="Proteomes" id="UP000006727">
    <property type="component" value="Chromosome 19"/>
</dbReference>
<feature type="transmembrane region" description="Helical" evidence="11">
    <location>
        <begin position="1310"/>
        <end position="1330"/>
    </location>
</feature>
<dbReference type="PaxDb" id="3218-PP1S170_10V6.1"/>
<evidence type="ECO:0000256" key="7">
    <source>
        <dbReference type="ARBA" id="ARBA00022840"/>
    </source>
</evidence>
<evidence type="ECO:0000256" key="2">
    <source>
        <dbReference type="ARBA" id="ARBA00006012"/>
    </source>
</evidence>
<gene>
    <name evidence="14" type="primary">LOC112295709</name>
    <name evidence="13" type="ORF">PHYPA_024304</name>
</gene>
<evidence type="ECO:0000256" key="10">
    <source>
        <dbReference type="SAM" id="MobiDB-lite"/>
    </source>
</evidence>
<dbReference type="KEGG" id="ppp:112295709"/>
<evidence type="ECO:0000313" key="14">
    <source>
        <dbReference type="EnsemblPlants" id="Pp3c19_18700V3.1"/>
    </source>
</evidence>